<dbReference type="AlphaFoldDB" id="A0A7L4ZTC4"/>
<dbReference type="EMBL" id="VTWU01000001">
    <property type="protein sequence ID" value="KAA9339867.1"/>
    <property type="molecule type" value="Genomic_DNA"/>
</dbReference>
<gene>
    <name evidence="1" type="ORF">F0P96_04420</name>
</gene>
<evidence type="ECO:0000313" key="1">
    <source>
        <dbReference type="EMBL" id="KAA9339867.1"/>
    </source>
</evidence>
<protein>
    <submittedName>
        <fullName evidence="1">Uncharacterized protein</fullName>
    </submittedName>
</protein>
<dbReference type="Proteomes" id="UP000326380">
    <property type="component" value="Unassembled WGS sequence"/>
</dbReference>
<proteinExistence type="predicted"/>
<evidence type="ECO:0000313" key="2">
    <source>
        <dbReference type="Proteomes" id="UP000326380"/>
    </source>
</evidence>
<sequence length="200" mass="21514">MLPKNWQRFYRTNKVLVWLGGGLLLLWKFGGLLSTVTSGVTNVLAIGTAKAQASAAQAQAQAQAATVKANQTAQTQIDQATISAVNANATAADIATFREDAEALASAFGTKKGFWNTLLGMTGEDEAAALAVLKKYTRVMMRNGVALRDSAGKVVQRKVSLRLPVLYPFYSEITGGNSLSADVRKYMGNEHTSFLNTYLF</sequence>
<organism evidence="1 2">
    <name type="scientific">Hymenobacter busanensis</name>
    <dbReference type="NCBI Taxonomy" id="2607656"/>
    <lineage>
        <taxon>Bacteria</taxon>
        <taxon>Pseudomonadati</taxon>
        <taxon>Bacteroidota</taxon>
        <taxon>Cytophagia</taxon>
        <taxon>Cytophagales</taxon>
        <taxon>Hymenobacteraceae</taxon>
        <taxon>Hymenobacter</taxon>
    </lineage>
</organism>
<accession>A0A7L4ZTC4</accession>
<comment type="caution">
    <text evidence="1">The sequence shown here is derived from an EMBL/GenBank/DDBJ whole genome shotgun (WGS) entry which is preliminary data.</text>
</comment>
<reference evidence="1 2" key="1">
    <citation type="submission" date="2019-09" db="EMBL/GenBank/DDBJ databases">
        <title>Genome sequence of Hymenobacter sp. M3.</title>
        <authorList>
            <person name="Srinivasan S."/>
        </authorList>
    </citation>
    <scope>NUCLEOTIDE SEQUENCE [LARGE SCALE GENOMIC DNA]</scope>
    <source>
        <strain evidence="1 2">M3</strain>
    </source>
</reference>
<keyword evidence="2" id="KW-1185">Reference proteome</keyword>
<dbReference type="RefSeq" id="WP_151077568.1">
    <property type="nucleotide sequence ID" value="NZ_CP047647.1"/>
</dbReference>
<name>A0A7L4ZTC4_9BACT</name>